<dbReference type="AlphaFoldDB" id="A0A9X4MXN7"/>
<feature type="chain" id="PRO_5040995741" evidence="1">
    <location>
        <begin position="22"/>
        <end position="221"/>
    </location>
</feature>
<dbReference type="Proteomes" id="UP001152599">
    <property type="component" value="Unassembled WGS sequence"/>
</dbReference>
<comment type="caution">
    <text evidence="3">The sequence shown here is derived from an EMBL/GenBank/DDBJ whole genome shotgun (WGS) entry which is preliminary data.</text>
</comment>
<dbReference type="RefSeq" id="WP_304421102.1">
    <property type="nucleotide sequence ID" value="NZ_JANCMU010000006.1"/>
</dbReference>
<dbReference type="Pfam" id="PF13568">
    <property type="entry name" value="OMP_b-brl_2"/>
    <property type="match status" value="1"/>
</dbReference>
<feature type="domain" description="Outer membrane protein beta-barrel" evidence="2">
    <location>
        <begin position="27"/>
        <end position="198"/>
    </location>
</feature>
<organism evidence="3 4">
    <name type="scientific">Profundicola chukchiensis</name>
    <dbReference type="NCBI Taxonomy" id="2961959"/>
    <lineage>
        <taxon>Bacteria</taxon>
        <taxon>Pseudomonadati</taxon>
        <taxon>Bacteroidota</taxon>
        <taxon>Flavobacteriia</taxon>
        <taxon>Flavobacteriales</taxon>
        <taxon>Weeksellaceae</taxon>
        <taxon>Profundicola</taxon>
    </lineage>
</organism>
<evidence type="ECO:0000259" key="2">
    <source>
        <dbReference type="Pfam" id="PF13568"/>
    </source>
</evidence>
<proteinExistence type="predicted"/>
<protein>
    <submittedName>
        <fullName evidence="3">PorT family protein</fullName>
    </submittedName>
</protein>
<dbReference type="SUPFAM" id="SSF56925">
    <property type="entry name" value="OMPA-like"/>
    <property type="match status" value="1"/>
</dbReference>
<dbReference type="EMBL" id="JANCMU010000006">
    <property type="protein sequence ID" value="MDG4946776.1"/>
    <property type="molecule type" value="Genomic_DNA"/>
</dbReference>
<reference evidence="3" key="1">
    <citation type="submission" date="2022-07" db="EMBL/GenBank/DDBJ databases">
        <title>Description and genome-wide analysis of Profundicola chukchiensis gen. nov., sp. nov., marine bacteria isolated from bottom sediments of the Chukchi Sea.</title>
        <authorList>
            <person name="Romanenko L."/>
            <person name="Otstavnykh N."/>
            <person name="Kurilenko V."/>
            <person name="Eremeev V."/>
            <person name="Velansky P."/>
            <person name="Mikhailov V."/>
            <person name="Isaeva M."/>
        </authorList>
    </citation>
    <scope>NUCLEOTIDE SEQUENCE</scope>
    <source>
        <strain evidence="3">KMM 9713</strain>
    </source>
</reference>
<accession>A0A9X4MXN7</accession>
<gene>
    <name evidence="3" type="ORF">NMK71_10130</name>
</gene>
<dbReference type="InterPro" id="IPR011250">
    <property type="entry name" value="OMP/PagP_B-barrel"/>
</dbReference>
<evidence type="ECO:0000313" key="4">
    <source>
        <dbReference type="Proteomes" id="UP001152599"/>
    </source>
</evidence>
<keyword evidence="4" id="KW-1185">Reference proteome</keyword>
<sequence>MNFKRLLLLSLTFTFFNLTNAQESQIKDPYFGIKLGANSSNLSGESTKDDDGRETDVKSRIGFYVGGFYHHELSDKLSVQPELLFSYQGARIDIKRWEGVPVTAGSDIDLPYVLLPLMLQYEIFDKFHLELGPQLGYNLGKFITIKGKVVLNGETFMLEDRLEDVARWDFSLLAGAGYSFNEKFTAKFRFAQGLNSLDQRDRDAFTLYNQVFSLGVEYNFN</sequence>
<name>A0A9X4MXN7_9FLAO</name>
<dbReference type="InterPro" id="IPR025665">
    <property type="entry name" value="Beta-barrel_OMP_2"/>
</dbReference>
<evidence type="ECO:0000256" key="1">
    <source>
        <dbReference type="SAM" id="SignalP"/>
    </source>
</evidence>
<feature type="signal peptide" evidence="1">
    <location>
        <begin position="1"/>
        <end position="21"/>
    </location>
</feature>
<evidence type="ECO:0000313" key="3">
    <source>
        <dbReference type="EMBL" id="MDG4946776.1"/>
    </source>
</evidence>
<keyword evidence="1" id="KW-0732">Signal</keyword>